<dbReference type="Proteomes" id="UP000320762">
    <property type="component" value="Unassembled WGS sequence"/>
</dbReference>
<dbReference type="OrthoDB" id="3224367at2759"/>
<feature type="region of interest" description="Disordered" evidence="1">
    <location>
        <begin position="138"/>
        <end position="169"/>
    </location>
</feature>
<protein>
    <submittedName>
        <fullName evidence="2">Uncharacterized protein</fullName>
    </submittedName>
</protein>
<feature type="region of interest" description="Disordered" evidence="1">
    <location>
        <begin position="252"/>
        <end position="271"/>
    </location>
</feature>
<evidence type="ECO:0000313" key="3">
    <source>
        <dbReference type="Proteomes" id="UP000320762"/>
    </source>
</evidence>
<dbReference type="STRING" id="97359.A0A550CU14"/>
<organism evidence="2 3">
    <name type="scientific">Schizophyllum amplum</name>
    <dbReference type="NCBI Taxonomy" id="97359"/>
    <lineage>
        <taxon>Eukaryota</taxon>
        <taxon>Fungi</taxon>
        <taxon>Dikarya</taxon>
        <taxon>Basidiomycota</taxon>
        <taxon>Agaricomycotina</taxon>
        <taxon>Agaricomycetes</taxon>
        <taxon>Agaricomycetidae</taxon>
        <taxon>Agaricales</taxon>
        <taxon>Schizophyllaceae</taxon>
        <taxon>Schizophyllum</taxon>
    </lineage>
</organism>
<dbReference type="AlphaFoldDB" id="A0A550CU14"/>
<proteinExistence type="predicted"/>
<dbReference type="EMBL" id="VDMD01000002">
    <property type="protein sequence ID" value="TRM68275.1"/>
    <property type="molecule type" value="Genomic_DNA"/>
</dbReference>
<reference evidence="2 3" key="1">
    <citation type="journal article" date="2019" name="New Phytol.">
        <title>Comparative genomics reveals unique wood-decay strategies and fruiting body development in the Schizophyllaceae.</title>
        <authorList>
            <person name="Almasi E."/>
            <person name="Sahu N."/>
            <person name="Krizsan K."/>
            <person name="Balint B."/>
            <person name="Kovacs G.M."/>
            <person name="Kiss B."/>
            <person name="Cseklye J."/>
            <person name="Drula E."/>
            <person name="Henrissat B."/>
            <person name="Nagy I."/>
            <person name="Chovatia M."/>
            <person name="Adam C."/>
            <person name="LaButti K."/>
            <person name="Lipzen A."/>
            <person name="Riley R."/>
            <person name="Grigoriev I.V."/>
            <person name="Nagy L.G."/>
        </authorList>
    </citation>
    <scope>NUCLEOTIDE SEQUENCE [LARGE SCALE GENOMIC DNA]</scope>
    <source>
        <strain evidence="2 3">NL-1724</strain>
    </source>
</reference>
<name>A0A550CU14_9AGAR</name>
<evidence type="ECO:0000256" key="1">
    <source>
        <dbReference type="SAM" id="MobiDB-lite"/>
    </source>
</evidence>
<comment type="caution">
    <text evidence="2">The sequence shown here is derived from an EMBL/GenBank/DDBJ whole genome shotgun (WGS) entry which is preliminary data.</text>
</comment>
<accession>A0A550CU14</accession>
<gene>
    <name evidence="2" type="ORF">BD626DRAFT_565122</name>
</gene>
<evidence type="ECO:0000313" key="2">
    <source>
        <dbReference type="EMBL" id="TRM68275.1"/>
    </source>
</evidence>
<keyword evidence="3" id="KW-1185">Reference proteome</keyword>
<sequence>MSGFYNPPACSLFPPSAGPALPGFSSLVVHGNYHSSAPLHLCFSKSEHSTSRTADLQLDTAASDNTHGNAPVLLITASKDALGDGLRYGGWRRTGKTMRTASRVQILAPPTAVHAELLLSLLRVWTPGCEAGRPAIRKAKTSDASMGGELSSDDSAMMNTRPPAPTPASDILRANVLPACPAIIVLHEPSAYFVREDGKGTDNPRLSSYIALVSRLLHAAAAISGHRRPPVPVALFDSGIDNLYLPVTKAPSMKAPPVQHEDGEDEEEDKIEEKTPAAAEFVRRLFQWECVFENDDTIVPSSQDQEIDDDAGFARRLTMRNASAERTLAFKENRGVFMWDG</sequence>